<dbReference type="RefSeq" id="WP_206101977.1">
    <property type="nucleotide sequence ID" value="NZ_CP070969.1"/>
</dbReference>
<evidence type="ECO:0000259" key="3">
    <source>
        <dbReference type="Pfam" id="PF00936"/>
    </source>
</evidence>
<proteinExistence type="predicted"/>
<organism evidence="4 5">
    <name type="scientific">Paenibacillus tianjinensis</name>
    <dbReference type="NCBI Taxonomy" id="2810347"/>
    <lineage>
        <taxon>Bacteria</taxon>
        <taxon>Bacillati</taxon>
        <taxon>Bacillota</taxon>
        <taxon>Bacilli</taxon>
        <taxon>Bacillales</taxon>
        <taxon>Paenibacillaceae</taxon>
        <taxon>Paenibacillus</taxon>
    </lineage>
</organism>
<evidence type="ECO:0000256" key="2">
    <source>
        <dbReference type="ARBA" id="ARBA00024446"/>
    </source>
</evidence>
<dbReference type="EMBL" id="CP070969">
    <property type="protein sequence ID" value="QSF44396.1"/>
    <property type="molecule type" value="Genomic_DNA"/>
</dbReference>
<keyword evidence="2" id="KW-1283">Bacterial microcompartment</keyword>
<dbReference type="SUPFAM" id="SSF143414">
    <property type="entry name" value="CcmK-like"/>
    <property type="match status" value="1"/>
</dbReference>
<sequence>MNRALATVKVRGLADVIRVFDLIVKNTYVELVKVLHETMGGSLVIIFRGSLGQVREAEALVMEMCILRNIDYELNVIPNFDFDIVALDNKGIEMN</sequence>
<gene>
    <name evidence="4" type="ORF">JRJ22_24820</name>
</gene>
<dbReference type="InterPro" id="IPR037233">
    <property type="entry name" value="CcmK-like_sf"/>
</dbReference>
<dbReference type="Proteomes" id="UP000663452">
    <property type="component" value="Chromosome"/>
</dbReference>
<dbReference type="Gene3D" id="3.30.70.1710">
    <property type="match status" value="1"/>
</dbReference>
<protein>
    <submittedName>
        <fullName evidence="4">BMC domain-containing protein</fullName>
    </submittedName>
</protein>
<dbReference type="InterPro" id="IPR000249">
    <property type="entry name" value="BMC_dom"/>
</dbReference>
<feature type="domain" description="Bacterial microcompartment" evidence="3">
    <location>
        <begin position="4"/>
        <end position="68"/>
    </location>
</feature>
<name>A0ABX7LAK0_9BACL</name>
<comment type="subcellular location">
    <subcellularLocation>
        <location evidence="1">Bacterial microcompartment</location>
    </subcellularLocation>
</comment>
<evidence type="ECO:0000256" key="1">
    <source>
        <dbReference type="ARBA" id="ARBA00024322"/>
    </source>
</evidence>
<evidence type="ECO:0000313" key="4">
    <source>
        <dbReference type="EMBL" id="QSF44396.1"/>
    </source>
</evidence>
<keyword evidence="5" id="KW-1185">Reference proteome</keyword>
<accession>A0ABX7LAK0</accession>
<evidence type="ECO:0000313" key="5">
    <source>
        <dbReference type="Proteomes" id="UP000663452"/>
    </source>
</evidence>
<dbReference type="Pfam" id="PF00936">
    <property type="entry name" value="BMC"/>
    <property type="match status" value="1"/>
</dbReference>
<reference evidence="4 5" key="1">
    <citation type="submission" date="2021-02" db="EMBL/GenBank/DDBJ databases">
        <title>Paenibacillus tianjinensis sp. nov.</title>
        <authorList>
            <person name="Liu H."/>
        </authorList>
    </citation>
    <scope>NUCLEOTIDE SEQUENCE [LARGE SCALE GENOMIC DNA]</scope>
    <source>
        <strain evidence="4 5">TB2019</strain>
    </source>
</reference>